<sequence length="334" mass="37036">MSVLHPPKPDSSLNVALSIVVPVYKEAGNIRPFLARSEAVMARMGISYEIIFALDPSPDDTEAVILKEIDRNPAVKLILFSRRFGQPAATMAGILNCTGEKCVVIDVDLQDQPELIEQLYKKMAEGYEVVYAMRSSRQGETLIKKAVSYFGYSVINRLSDVQIPRNTGDFRIMSRRVIEELRRLSETHGFLRGMVAFVGFKQAAVLYSRDARLTGSGNYNRLIGSLRIGINGLVGFSSRPLQLMSMGGFMVAAISFAIGLWYVIQKLMGIDLTPGLPTTVLVVSFFSGVQLLALGVVGEYIGRIYDETKRRPMYIVDRKVNFSDLVDQSSSSLK</sequence>
<evidence type="ECO:0000256" key="2">
    <source>
        <dbReference type="ARBA" id="ARBA00022676"/>
    </source>
</evidence>
<evidence type="ECO:0000313" key="9">
    <source>
        <dbReference type="EMBL" id="SHH64857.1"/>
    </source>
</evidence>
<keyword evidence="4 7" id="KW-0812">Transmembrane</keyword>
<proteinExistence type="predicted"/>
<evidence type="ECO:0000256" key="6">
    <source>
        <dbReference type="ARBA" id="ARBA00023136"/>
    </source>
</evidence>
<feature type="domain" description="Glycosyltransferase 2-like" evidence="8">
    <location>
        <begin position="18"/>
        <end position="181"/>
    </location>
</feature>
<reference evidence="9 10" key="1">
    <citation type="submission" date="2016-11" db="EMBL/GenBank/DDBJ databases">
        <authorList>
            <person name="Jaros S."/>
            <person name="Januszkiewicz K."/>
            <person name="Wedrychowicz H."/>
        </authorList>
    </citation>
    <scope>NUCLEOTIDE SEQUENCE [LARGE SCALE GENOMIC DNA]</scope>
    <source>
        <strain evidence="9 10">GAS242</strain>
    </source>
</reference>
<evidence type="ECO:0000256" key="5">
    <source>
        <dbReference type="ARBA" id="ARBA00022989"/>
    </source>
</evidence>
<evidence type="ECO:0000313" key="10">
    <source>
        <dbReference type="Proteomes" id="UP000190675"/>
    </source>
</evidence>
<dbReference type="CDD" id="cd04187">
    <property type="entry name" value="DPM1_like_bac"/>
    <property type="match status" value="1"/>
</dbReference>
<keyword evidence="5 7" id="KW-1133">Transmembrane helix</keyword>
<dbReference type="PANTHER" id="PTHR48090:SF1">
    <property type="entry name" value="PROPHAGE BACTOPRENOL GLUCOSYL TRANSFERASE HOMOLOG"/>
    <property type="match status" value="1"/>
</dbReference>
<accession>A0A1M5UPF5</accession>
<dbReference type="SUPFAM" id="SSF53448">
    <property type="entry name" value="Nucleotide-diphospho-sugar transferases"/>
    <property type="match status" value="1"/>
</dbReference>
<protein>
    <submittedName>
        <fullName evidence="9">Dolichol-phosphate mannosyltransferase</fullName>
    </submittedName>
</protein>
<evidence type="ECO:0000256" key="4">
    <source>
        <dbReference type="ARBA" id="ARBA00022692"/>
    </source>
</evidence>
<feature type="transmembrane region" description="Helical" evidence="7">
    <location>
        <begin position="276"/>
        <end position="301"/>
    </location>
</feature>
<comment type="subcellular location">
    <subcellularLocation>
        <location evidence="1">Membrane</location>
        <topology evidence="1">Multi-pass membrane protein</topology>
    </subcellularLocation>
</comment>
<dbReference type="InterPro" id="IPR029044">
    <property type="entry name" value="Nucleotide-diphossugar_trans"/>
</dbReference>
<dbReference type="Pfam" id="PF00535">
    <property type="entry name" value="Glycos_transf_2"/>
    <property type="match status" value="1"/>
</dbReference>
<feature type="transmembrane region" description="Helical" evidence="7">
    <location>
        <begin position="243"/>
        <end position="264"/>
    </location>
</feature>
<name>A0A1M5UPF5_9BRAD</name>
<gene>
    <name evidence="9" type="ORF">SAMN05444169_8559</name>
</gene>
<dbReference type="Proteomes" id="UP000190675">
    <property type="component" value="Chromosome I"/>
</dbReference>
<dbReference type="GO" id="GO:0016757">
    <property type="term" value="F:glycosyltransferase activity"/>
    <property type="evidence" value="ECO:0007669"/>
    <property type="project" value="UniProtKB-KW"/>
</dbReference>
<keyword evidence="2 9" id="KW-0328">Glycosyltransferase</keyword>
<dbReference type="EMBL" id="LT670818">
    <property type="protein sequence ID" value="SHH64857.1"/>
    <property type="molecule type" value="Genomic_DNA"/>
</dbReference>
<keyword evidence="3 9" id="KW-0808">Transferase</keyword>
<evidence type="ECO:0000256" key="3">
    <source>
        <dbReference type="ARBA" id="ARBA00022679"/>
    </source>
</evidence>
<dbReference type="AlphaFoldDB" id="A0A1M5UPF5"/>
<evidence type="ECO:0000256" key="7">
    <source>
        <dbReference type="SAM" id="Phobius"/>
    </source>
</evidence>
<evidence type="ECO:0000259" key="8">
    <source>
        <dbReference type="Pfam" id="PF00535"/>
    </source>
</evidence>
<dbReference type="OrthoDB" id="9807795at2"/>
<dbReference type="InterPro" id="IPR050256">
    <property type="entry name" value="Glycosyltransferase_2"/>
</dbReference>
<dbReference type="RefSeq" id="WP_079571983.1">
    <property type="nucleotide sequence ID" value="NZ_LT670818.1"/>
</dbReference>
<dbReference type="PANTHER" id="PTHR48090">
    <property type="entry name" value="UNDECAPRENYL-PHOSPHATE 4-DEOXY-4-FORMAMIDO-L-ARABINOSE TRANSFERASE-RELATED"/>
    <property type="match status" value="1"/>
</dbReference>
<dbReference type="GO" id="GO:0005886">
    <property type="term" value="C:plasma membrane"/>
    <property type="evidence" value="ECO:0007669"/>
    <property type="project" value="TreeGrafter"/>
</dbReference>
<dbReference type="Gene3D" id="3.90.550.10">
    <property type="entry name" value="Spore Coat Polysaccharide Biosynthesis Protein SpsA, Chain A"/>
    <property type="match status" value="1"/>
</dbReference>
<keyword evidence="6 7" id="KW-0472">Membrane</keyword>
<dbReference type="InterPro" id="IPR001173">
    <property type="entry name" value="Glyco_trans_2-like"/>
</dbReference>
<evidence type="ECO:0000256" key="1">
    <source>
        <dbReference type="ARBA" id="ARBA00004141"/>
    </source>
</evidence>
<organism evidence="9 10">
    <name type="scientific">Bradyrhizobium erythrophlei</name>
    <dbReference type="NCBI Taxonomy" id="1437360"/>
    <lineage>
        <taxon>Bacteria</taxon>
        <taxon>Pseudomonadati</taxon>
        <taxon>Pseudomonadota</taxon>
        <taxon>Alphaproteobacteria</taxon>
        <taxon>Hyphomicrobiales</taxon>
        <taxon>Nitrobacteraceae</taxon>
        <taxon>Bradyrhizobium</taxon>
    </lineage>
</organism>